<organism evidence="2 3">
    <name type="scientific">Streptomyces humicola</name>
    <dbReference type="NCBI Taxonomy" id="2953240"/>
    <lineage>
        <taxon>Bacteria</taxon>
        <taxon>Bacillati</taxon>
        <taxon>Actinomycetota</taxon>
        <taxon>Actinomycetes</taxon>
        <taxon>Kitasatosporales</taxon>
        <taxon>Streptomycetaceae</taxon>
        <taxon>Streptomyces</taxon>
    </lineage>
</organism>
<feature type="transmembrane region" description="Helical" evidence="1">
    <location>
        <begin position="21"/>
        <end position="44"/>
    </location>
</feature>
<sequence length="224" mass="23685">MGALTPEAAGAMEKTLQTPRAAGAAGIVFAVLLAATIILVHSAIPIRPVNAATWLASSSSRDAARATLALLPFAGIIFLWFMGAVRSYVGEGEDKFFATIFLGSGLLFVAALFTLAAETGSMLATAAVPRGTAQLHLWQYGRNAAFTLLSSYCMRMAAVFTIATSTIGRRLGVFPCWLTWLGYLVAIILLFVVTSIAWFQLAFPLWALVVSGYMLTTSHSAAGA</sequence>
<dbReference type="RefSeq" id="WP_255922071.1">
    <property type="nucleotide sequence ID" value="NZ_JANFNG010000019.1"/>
</dbReference>
<feature type="transmembrane region" description="Helical" evidence="1">
    <location>
        <begin position="64"/>
        <end position="84"/>
    </location>
</feature>
<feature type="transmembrane region" description="Helical" evidence="1">
    <location>
        <begin position="144"/>
        <end position="165"/>
    </location>
</feature>
<feature type="transmembrane region" description="Helical" evidence="1">
    <location>
        <begin position="177"/>
        <end position="199"/>
    </location>
</feature>
<keyword evidence="1" id="KW-1133">Transmembrane helix</keyword>
<keyword evidence="1" id="KW-0472">Membrane</keyword>
<feature type="transmembrane region" description="Helical" evidence="1">
    <location>
        <begin position="96"/>
        <end position="117"/>
    </location>
</feature>
<keyword evidence="1" id="KW-0812">Transmembrane</keyword>
<evidence type="ECO:0000313" key="2">
    <source>
        <dbReference type="EMBL" id="MCQ4083145.1"/>
    </source>
</evidence>
<name>A0ABT1PZN2_9ACTN</name>
<evidence type="ECO:0000313" key="3">
    <source>
        <dbReference type="Proteomes" id="UP001057702"/>
    </source>
</evidence>
<proteinExistence type="predicted"/>
<dbReference type="Proteomes" id="UP001057702">
    <property type="component" value="Unassembled WGS sequence"/>
</dbReference>
<keyword evidence="3" id="KW-1185">Reference proteome</keyword>
<dbReference type="EMBL" id="JANFNG010000019">
    <property type="protein sequence ID" value="MCQ4083145.1"/>
    <property type="molecule type" value="Genomic_DNA"/>
</dbReference>
<reference evidence="2" key="1">
    <citation type="submission" date="2022-06" db="EMBL/GenBank/DDBJ databases">
        <title>Draft genome sequence of Streptomyces sp. RB6PN25 isolated from peat swamp forest in Thailand.</title>
        <authorList>
            <person name="Duangmal K."/>
            <person name="Klaysubun C."/>
        </authorList>
    </citation>
    <scope>NUCLEOTIDE SEQUENCE</scope>
    <source>
        <strain evidence="2">RB6PN25</strain>
    </source>
</reference>
<accession>A0ABT1PZN2</accession>
<protein>
    <recommendedName>
        <fullName evidence="4">DUF4386 domain-containing protein</fullName>
    </recommendedName>
</protein>
<comment type="caution">
    <text evidence="2">The sequence shown here is derived from an EMBL/GenBank/DDBJ whole genome shotgun (WGS) entry which is preliminary data.</text>
</comment>
<evidence type="ECO:0000256" key="1">
    <source>
        <dbReference type="SAM" id="Phobius"/>
    </source>
</evidence>
<gene>
    <name evidence="2" type="ORF">NGB36_21680</name>
</gene>
<evidence type="ECO:0008006" key="4">
    <source>
        <dbReference type="Google" id="ProtNLM"/>
    </source>
</evidence>